<feature type="domain" description="MOSC" evidence="1">
    <location>
        <begin position="116"/>
        <end position="264"/>
    </location>
</feature>
<evidence type="ECO:0000313" key="2">
    <source>
        <dbReference type="EMBL" id="ROS00317.1"/>
    </source>
</evidence>
<dbReference type="GO" id="GO:0003824">
    <property type="term" value="F:catalytic activity"/>
    <property type="evidence" value="ECO:0007669"/>
    <property type="project" value="InterPro"/>
</dbReference>
<dbReference type="SUPFAM" id="SSF141673">
    <property type="entry name" value="MOSC N-terminal domain-like"/>
    <property type="match status" value="1"/>
</dbReference>
<dbReference type="PROSITE" id="PS51340">
    <property type="entry name" value="MOSC"/>
    <property type="match status" value="1"/>
</dbReference>
<accession>A0A3N2DKJ5</accession>
<dbReference type="GO" id="GO:0030151">
    <property type="term" value="F:molybdenum ion binding"/>
    <property type="evidence" value="ECO:0007669"/>
    <property type="project" value="InterPro"/>
</dbReference>
<dbReference type="PANTHER" id="PTHR14237:SF19">
    <property type="entry name" value="MITOCHONDRIAL AMIDOXIME REDUCING COMPONENT 1"/>
    <property type="match status" value="1"/>
</dbReference>
<evidence type="ECO:0000313" key="3">
    <source>
        <dbReference type="Proteomes" id="UP000275394"/>
    </source>
</evidence>
<dbReference type="PANTHER" id="PTHR14237">
    <property type="entry name" value="MOLYBDOPTERIN COFACTOR SULFURASE MOSC"/>
    <property type="match status" value="1"/>
</dbReference>
<dbReference type="RefSeq" id="WP_123713279.1">
    <property type="nucleotide sequence ID" value="NZ_RKHR01000005.1"/>
</dbReference>
<protein>
    <recommendedName>
        <fullName evidence="1">MOSC domain-containing protein</fullName>
    </recommendedName>
</protein>
<dbReference type="Pfam" id="PF03473">
    <property type="entry name" value="MOSC"/>
    <property type="match status" value="1"/>
</dbReference>
<comment type="caution">
    <text evidence="2">The sequence shown here is derived from an EMBL/GenBank/DDBJ whole genome shotgun (WGS) entry which is preliminary data.</text>
</comment>
<dbReference type="OrthoDB" id="581532at2"/>
<dbReference type="Proteomes" id="UP000275394">
    <property type="component" value="Unassembled WGS sequence"/>
</dbReference>
<dbReference type="GO" id="GO:0030170">
    <property type="term" value="F:pyridoxal phosphate binding"/>
    <property type="evidence" value="ECO:0007669"/>
    <property type="project" value="InterPro"/>
</dbReference>
<evidence type="ECO:0000259" key="1">
    <source>
        <dbReference type="PROSITE" id="PS51340"/>
    </source>
</evidence>
<dbReference type="InterPro" id="IPR005303">
    <property type="entry name" value="MOCOS_middle"/>
</dbReference>
<sequence>MMADVIVSELYIHPVKSLRGIAVDSIELDKFGAKYDRRWMVVDPDGQFITQRQHSEMTKISTAIEDGQLTLRDDNGEIQVAEANANVEMQVKVWGDTVIAQDCGDEVAQWLEQRLAVVCRLVYIADHIDRIVAPAYSDGQQTVGFADGFPLMVISQASLDDLNGRLEEKVTMSRFRPNIVVGGCEPFAEDSWSSLKHERVNFTVAKPCSRCSIPSLDPLTGERHATLNRVLASYRRRDRAIYFGQNLTFDALTKIQRGDRLVVSTVDSELS</sequence>
<dbReference type="EMBL" id="RKHR01000005">
    <property type="protein sequence ID" value="ROS00317.1"/>
    <property type="molecule type" value="Genomic_DNA"/>
</dbReference>
<keyword evidence="3" id="KW-1185">Reference proteome</keyword>
<name>A0A3N2DKJ5_9GAMM</name>
<proteinExistence type="predicted"/>
<reference evidence="2 3" key="1">
    <citation type="submission" date="2018-11" db="EMBL/GenBank/DDBJ databases">
        <title>Genomic Encyclopedia of Type Strains, Phase IV (KMG-IV): sequencing the most valuable type-strain genomes for metagenomic binning, comparative biology and taxonomic classification.</title>
        <authorList>
            <person name="Goeker M."/>
        </authorList>
    </citation>
    <scope>NUCLEOTIDE SEQUENCE [LARGE SCALE GENOMIC DNA]</scope>
    <source>
        <strain evidence="2 3">DSM 100316</strain>
    </source>
</reference>
<organism evidence="2 3">
    <name type="scientific">Sinobacterium caligoides</name>
    <dbReference type="NCBI Taxonomy" id="933926"/>
    <lineage>
        <taxon>Bacteria</taxon>
        <taxon>Pseudomonadati</taxon>
        <taxon>Pseudomonadota</taxon>
        <taxon>Gammaproteobacteria</taxon>
        <taxon>Cellvibrionales</taxon>
        <taxon>Spongiibacteraceae</taxon>
        <taxon>Sinobacterium</taxon>
    </lineage>
</organism>
<dbReference type="SUPFAM" id="SSF50800">
    <property type="entry name" value="PK beta-barrel domain-like"/>
    <property type="match status" value="1"/>
</dbReference>
<dbReference type="InterPro" id="IPR011037">
    <property type="entry name" value="Pyrv_Knase-like_insert_dom_sf"/>
</dbReference>
<dbReference type="Pfam" id="PF03476">
    <property type="entry name" value="MOSC_N"/>
    <property type="match status" value="1"/>
</dbReference>
<dbReference type="AlphaFoldDB" id="A0A3N2DKJ5"/>
<gene>
    <name evidence="2" type="ORF">EDC56_2963</name>
</gene>
<dbReference type="InterPro" id="IPR005302">
    <property type="entry name" value="MoCF_Sase_C"/>
</dbReference>